<dbReference type="PANTHER" id="PTHR33608">
    <property type="entry name" value="BLL2464 PROTEIN"/>
    <property type="match status" value="1"/>
</dbReference>
<evidence type="ECO:0000259" key="2">
    <source>
        <dbReference type="Pfam" id="PF01882"/>
    </source>
</evidence>
<proteinExistence type="predicted"/>
<dbReference type="Proteomes" id="UP000509626">
    <property type="component" value="Chromosome"/>
</dbReference>
<dbReference type="Gene3D" id="2.60.40.10">
    <property type="entry name" value="Immunoglobulins"/>
    <property type="match status" value="1"/>
</dbReference>
<dbReference type="GeneID" id="56035966"/>
<dbReference type="EMBL" id="CP058579">
    <property type="protein sequence ID" value="QLG60378.1"/>
    <property type="molecule type" value="Genomic_DNA"/>
</dbReference>
<dbReference type="Pfam" id="PF01882">
    <property type="entry name" value="DUF58"/>
    <property type="match status" value="1"/>
</dbReference>
<feature type="domain" description="DUF58" evidence="2">
    <location>
        <begin position="196"/>
        <end position="363"/>
    </location>
</feature>
<dbReference type="RefSeq" id="WP_179266964.1">
    <property type="nucleotide sequence ID" value="NZ_CP058579.1"/>
</dbReference>
<dbReference type="PANTHER" id="PTHR33608:SF6">
    <property type="entry name" value="BLL2464 PROTEIN"/>
    <property type="match status" value="1"/>
</dbReference>
<dbReference type="OrthoDB" id="31512at2157"/>
<evidence type="ECO:0000313" key="4">
    <source>
        <dbReference type="Proteomes" id="UP000509626"/>
    </source>
</evidence>
<name>A0A7D5Q8Q4_9EURY</name>
<evidence type="ECO:0000259" key="1">
    <source>
        <dbReference type="Pfam" id="PF01345"/>
    </source>
</evidence>
<keyword evidence="4" id="KW-1185">Reference proteome</keyword>
<accession>A0A7D5Q8Q4</accession>
<protein>
    <submittedName>
        <fullName evidence="3">DUF58 domain-containing protein</fullName>
    </submittedName>
</protein>
<reference evidence="3 4" key="1">
    <citation type="submission" date="2020-06" db="EMBL/GenBank/DDBJ databases">
        <title>NJ-3-1, isolated from saline soil.</title>
        <authorList>
            <person name="Cui H.L."/>
            <person name="Shi X."/>
        </authorList>
    </citation>
    <scope>NUCLEOTIDE SEQUENCE [LARGE SCALE GENOMIC DNA]</scope>
    <source>
        <strain evidence="3 4">NJ-3-1</strain>
    </source>
</reference>
<dbReference type="InterPro" id="IPR001434">
    <property type="entry name" value="OmcB-like_DUF11"/>
</dbReference>
<gene>
    <name evidence="3" type="ORF">HUG12_00865</name>
</gene>
<evidence type="ECO:0000313" key="3">
    <source>
        <dbReference type="EMBL" id="QLG60378.1"/>
    </source>
</evidence>
<dbReference type="InterPro" id="IPR002881">
    <property type="entry name" value="DUF58"/>
</dbReference>
<organism evidence="3 4">
    <name type="scientific">Halorarum salinum</name>
    <dbReference type="NCBI Taxonomy" id="2743089"/>
    <lineage>
        <taxon>Archaea</taxon>
        <taxon>Methanobacteriati</taxon>
        <taxon>Methanobacteriota</taxon>
        <taxon>Stenosarchaea group</taxon>
        <taxon>Halobacteria</taxon>
        <taxon>Halobacteriales</taxon>
        <taxon>Haloferacaceae</taxon>
        <taxon>Halorarum</taxon>
    </lineage>
</organism>
<dbReference type="Pfam" id="PF01345">
    <property type="entry name" value="DUF11"/>
    <property type="match status" value="1"/>
</dbReference>
<dbReference type="InterPro" id="IPR013783">
    <property type="entry name" value="Ig-like_fold"/>
</dbReference>
<dbReference type="KEGG" id="halu:HUG12_00865"/>
<sequence length="420" mass="44514">MTEFAGTNRWRGVLAVTLAAGALGLVANRPSLLVLAGVGVVYAAYPRTTPTPSIELDLERRVSDAAPTGGQRVEVTVTVRNAGDRPLSDLRVVDGVPPSLSVTGGAPRHGTALRAGEAATFSYEVEAAEGRHPFEPATVVVRDVSGAREAETTLADETEIDCSADDASAPLRSQTVDAAGRIPASHGGTGIEFHSTREYRRGDSMRRIDWNRYAKRGELTTVEFREERAATVVVLVDARAPAYRGRADEPHAVASGVAAAEQLLVAALEDRNRVGIAALGRSDCWLPPGAGRDHRVRAQSLLATHPAFSSRPPAADGDPPVDERVSRLRQRLPPNAQVVLVSPLCDDDAVAAAREFEAEGHAVSVVSPEVTERGSTGRRLATVERAHRVRRLRQADVPVVEWDPSAPLAAALANAGVGLP</sequence>
<dbReference type="AlphaFoldDB" id="A0A7D5Q8Q4"/>
<feature type="domain" description="DUF11" evidence="1">
    <location>
        <begin position="56"/>
        <end position="116"/>
    </location>
</feature>